<organism evidence="2 3">
    <name type="scientific">Orchesella dallaii</name>
    <dbReference type="NCBI Taxonomy" id="48710"/>
    <lineage>
        <taxon>Eukaryota</taxon>
        <taxon>Metazoa</taxon>
        <taxon>Ecdysozoa</taxon>
        <taxon>Arthropoda</taxon>
        <taxon>Hexapoda</taxon>
        <taxon>Collembola</taxon>
        <taxon>Entomobryomorpha</taxon>
        <taxon>Entomobryoidea</taxon>
        <taxon>Orchesellidae</taxon>
        <taxon>Orchesellinae</taxon>
        <taxon>Orchesella</taxon>
    </lineage>
</organism>
<dbReference type="Proteomes" id="UP001642540">
    <property type="component" value="Unassembled WGS sequence"/>
</dbReference>
<reference evidence="2 3" key="1">
    <citation type="submission" date="2024-08" db="EMBL/GenBank/DDBJ databases">
        <authorList>
            <person name="Cucini C."/>
            <person name="Frati F."/>
        </authorList>
    </citation>
    <scope>NUCLEOTIDE SEQUENCE [LARGE SCALE GENOMIC DNA]</scope>
</reference>
<comment type="caution">
    <text evidence="2">The sequence shown here is derived from an EMBL/GenBank/DDBJ whole genome shotgun (WGS) entry which is preliminary data.</text>
</comment>
<proteinExistence type="predicted"/>
<keyword evidence="3" id="KW-1185">Reference proteome</keyword>
<gene>
    <name evidence="2" type="ORF">ODALV1_LOCUS17624</name>
</gene>
<name>A0ABP1R5V7_9HEXA</name>
<feature type="region of interest" description="Disordered" evidence="1">
    <location>
        <begin position="144"/>
        <end position="178"/>
    </location>
</feature>
<protein>
    <submittedName>
        <fullName evidence="2">Uncharacterized protein</fullName>
    </submittedName>
</protein>
<accession>A0ABP1R5V7</accession>
<evidence type="ECO:0000313" key="2">
    <source>
        <dbReference type="EMBL" id="CAL8117297.1"/>
    </source>
</evidence>
<evidence type="ECO:0000256" key="1">
    <source>
        <dbReference type="SAM" id="MobiDB-lite"/>
    </source>
</evidence>
<evidence type="ECO:0000313" key="3">
    <source>
        <dbReference type="Proteomes" id="UP001642540"/>
    </source>
</evidence>
<dbReference type="EMBL" id="CAXLJM020000054">
    <property type="protein sequence ID" value="CAL8117297.1"/>
    <property type="molecule type" value="Genomic_DNA"/>
</dbReference>
<sequence length="226" mass="25062">MSTDFQVDEERGFVNILLTLSRIGINMKSIDVRKIAFEYIRNTAASLTLTEKEFCDNMKSFDWFEGFFGRKASALCVLNGLCEQPMYGQNITDGAQFSVTLLEGNKIKDTVTHCQAGSQNLTKILQPDFTNMEDPLPTYNLTLQTKSSRSGTRGSGGTPPCKFSVSSNQKESPGIDRNANSNLKKMLLTIMEPLPLSYPVFLVSSRDIKPGERLSVNPEEGIAKLN</sequence>